<sequence length="229" mass="25203">MERSQIWHAALALAFLAAPAIAGDDVMVLTEATFEKEVGQDRGALVEFYAPCLAPPVLFAGVAPQLLATVAVCFGLEEDIGTARRDWRRLESSRSLKNKRTESIMEVVLGVADEYVSEIWLLGENGGDPWGRRQESEITRRVDCDDQKSLCSKYGVQGYPSIQWFSKGSLKPKNKIVARHAEGVEREVELSIDVAESSLPMRNMTVQLGKGGEELNAVGSAKRHDRKVG</sequence>
<keyword evidence="1" id="KW-0732">Signal</keyword>
<name>A0ABR2MVE2_9ASPA</name>
<protein>
    <submittedName>
        <fullName evidence="2">Protein disulfide-isomerase like 2-1</fullName>
    </submittedName>
</protein>
<gene>
    <name evidence="2" type="primary">PDIL2-1</name>
    <name evidence="2" type="ORF">KSP40_PGU021365</name>
</gene>
<dbReference type="Proteomes" id="UP001412067">
    <property type="component" value="Unassembled WGS sequence"/>
</dbReference>
<organism evidence="2 3">
    <name type="scientific">Platanthera guangdongensis</name>
    <dbReference type="NCBI Taxonomy" id="2320717"/>
    <lineage>
        <taxon>Eukaryota</taxon>
        <taxon>Viridiplantae</taxon>
        <taxon>Streptophyta</taxon>
        <taxon>Embryophyta</taxon>
        <taxon>Tracheophyta</taxon>
        <taxon>Spermatophyta</taxon>
        <taxon>Magnoliopsida</taxon>
        <taxon>Liliopsida</taxon>
        <taxon>Asparagales</taxon>
        <taxon>Orchidaceae</taxon>
        <taxon>Orchidoideae</taxon>
        <taxon>Orchideae</taxon>
        <taxon>Orchidinae</taxon>
        <taxon>Platanthera</taxon>
    </lineage>
</organism>
<feature type="signal peptide" evidence="1">
    <location>
        <begin position="1"/>
        <end position="22"/>
    </location>
</feature>
<comment type="caution">
    <text evidence="2">The sequence shown here is derived from an EMBL/GenBank/DDBJ whole genome shotgun (WGS) entry which is preliminary data.</text>
</comment>
<dbReference type="SUPFAM" id="SSF52833">
    <property type="entry name" value="Thioredoxin-like"/>
    <property type="match status" value="1"/>
</dbReference>
<dbReference type="EMBL" id="JBBWWR010000004">
    <property type="protein sequence ID" value="KAK8967594.1"/>
    <property type="molecule type" value="Genomic_DNA"/>
</dbReference>
<dbReference type="InterPro" id="IPR036249">
    <property type="entry name" value="Thioredoxin-like_sf"/>
</dbReference>
<dbReference type="Gene3D" id="3.40.30.10">
    <property type="entry name" value="Glutaredoxin"/>
    <property type="match status" value="1"/>
</dbReference>
<reference evidence="2 3" key="1">
    <citation type="journal article" date="2022" name="Nat. Plants">
        <title>Genomes of leafy and leafless Platanthera orchids illuminate the evolution of mycoheterotrophy.</title>
        <authorList>
            <person name="Li M.H."/>
            <person name="Liu K.W."/>
            <person name="Li Z."/>
            <person name="Lu H.C."/>
            <person name="Ye Q.L."/>
            <person name="Zhang D."/>
            <person name="Wang J.Y."/>
            <person name="Li Y.F."/>
            <person name="Zhong Z.M."/>
            <person name="Liu X."/>
            <person name="Yu X."/>
            <person name="Liu D.K."/>
            <person name="Tu X.D."/>
            <person name="Liu B."/>
            <person name="Hao Y."/>
            <person name="Liao X.Y."/>
            <person name="Jiang Y.T."/>
            <person name="Sun W.H."/>
            <person name="Chen J."/>
            <person name="Chen Y.Q."/>
            <person name="Ai Y."/>
            <person name="Zhai J.W."/>
            <person name="Wu S.S."/>
            <person name="Zhou Z."/>
            <person name="Hsiao Y.Y."/>
            <person name="Wu W.L."/>
            <person name="Chen Y.Y."/>
            <person name="Lin Y.F."/>
            <person name="Hsu J.L."/>
            <person name="Li C.Y."/>
            <person name="Wang Z.W."/>
            <person name="Zhao X."/>
            <person name="Zhong W.Y."/>
            <person name="Ma X.K."/>
            <person name="Ma L."/>
            <person name="Huang J."/>
            <person name="Chen G.Z."/>
            <person name="Huang M.Z."/>
            <person name="Huang L."/>
            <person name="Peng D.H."/>
            <person name="Luo Y.B."/>
            <person name="Zou S.Q."/>
            <person name="Chen S.P."/>
            <person name="Lan S."/>
            <person name="Tsai W.C."/>
            <person name="Van de Peer Y."/>
            <person name="Liu Z.J."/>
        </authorList>
    </citation>
    <scope>NUCLEOTIDE SEQUENCE [LARGE SCALE GENOMIC DNA]</scope>
    <source>
        <strain evidence="2">Lor288</strain>
    </source>
</reference>
<feature type="chain" id="PRO_5046107235" evidence="1">
    <location>
        <begin position="23"/>
        <end position="229"/>
    </location>
</feature>
<evidence type="ECO:0000256" key="1">
    <source>
        <dbReference type="SAM" id="SignalP"/>
    </source>
</evidence>
<proteinExistence type="predicted"/>
<accession>A0ABR2MVE2</accession>
<evidence type="ECO:0000313" key="2">
    <source>
        <dbReference type="EMBL" id="KAK8967594.1"/>
    </source>
</evidence>
<dbReference type="PANTHER" id="PTHR45815">
    <property type="entry name" value="PROTEIN DISULFIDE-ISOMERASE A6"/>
    <property type="match status" value="1"/>
</dbReference>
<evidence type="ECO:0000313" key="3">
    <source>
        <dbReference type="Proteomes" id="UP001412067"/>
    </source>
</evidence>
<dbReference type="PANTHER" id="PTHR45815:SF3">
    <property type="entry name" value="PROTEIN DISULFIDE-ISOMERASE A6"/>
    <property type="match status" value="1"/>
</dbReference>
<keyword evidence="3" id="KW-1185">Reference proteome</keyword>